<dbReference type="Proteomes" id="UP000703269">
    <property type="component" value="Unassembled WGS sequence"/>
</dbReference>
<organism evidence="1 2">
    <name type="scientific">Phanerochaete sordida</name>
    <dbReference type="NCBI Taxonomy" id="48140"/>
    <lineage>
        <taxon>Eukaryota</taxon>
        <taxon>Fungi</taxon>
        <taxon>Dikarya</taxon>
        <taxon>Basidiomycota</taxon>
        <taxon>Agaricomycotina</taxon>
        <taxon>Agaricomycetes</taxon>
        <taxon>Polyporales</taxon>
        <taxon>Phanerochaetaceae</taxon>
        <taxon>Phanerochaete</taxon>
    </lineage>
</organism>
<gene>
    <name evidence="1" type="ORF">PsYK624_103580</name>
</gene>
<name>A0A9P3GFY2_9APHY</name>
<keyword evidence="2" id="KW-1185">Reference proteome</keyword>
<comment type="caution">
    <text evidence="1">The sequence shown here is derived from an EMBL/GenBank/DDBJ whole genome shotgun (WGS) entry which is preliminary data.</text>
</comment>
<sequence length="69" mass="7400">MNPQPAKSERVPSQAIPTRQRAREFIVTSTLSLQKSGTACVDDSCIVHITARLPAGVGLLVTSRNVLVL</sequence>
<protein>
    <submittedName>
        <fullName evidence="1">Uncharacterized protein</fullName>
    </submittedName>
</protein>
<evidence type="ECO:0000313" key="2">
    <source>
        <dbReference type="Proteomes" id="UP000703269"/>
    </source>
</evidence>
<reference evidence="1 2" key="1">
    <citation type="submission" date="2021-08" db="EMBL/GenBank/DDBJ databases">
        <title>Draft Genome Sequence of Phanerochaete sordida strain YK-624.</title>
        <authorList>
            <person name="Mori T."/>
            <person name="Dohra H."/>
            <person name="Suzuki T."/>
            <person name="Kawagishi H."/>
            <person name="Hirai H."/>
        </authorList>
    </citation>
    <scope>NUCLEOTIDE SEQUENCE [LARGE SCALE GENOMIC DNA]</scope>
    <source>
        <strain evidence="1 2">YK-624</strain>
    </source>
</reference>
<proteinExistence type="predicted"/>
<dbReference type="AlphaFoldDB" id="A0A9P3GFY2"/>
<dbReference type="EMBL" id="BPQB01000038">
    <property type="protein sequence ID" value="GJE94190.1"/>
    <property type="molecule type" value="Genomic_DNA"/>
</dbReference>
<evidence type="ECO:0000313" key="1">
    <source>
        <dbReference type="EMBL" id="GJE94190.1"/>
    </source>
</evidence>
<accession>A0A9P3GFY2</accession>